<sequence>MAALGGFYPPLRAESHDVAPFVPAHLRCDSRFATPSEVRRRDLSHVLLSPVSPRTCADGRVLEDVTALLKQPFRFRRAFGRSEPTCRTISLKAPPPSPPRAPLPREEHPAPSAKEIAAAAHTPYMTAFAYPSASPSPRPAAVGLNVADATSPRLSLLRGSPRERHAIGREAVGGCGGPWPVPSRGWPVPPKRASDAPPPLSGRLRLSGEVYEEWARCVEGAEGAPTYLVLGYDASEGDTREKLVLLGSGAGGFFMLRPLIDRFTVTYGVFKVICEGSPRWIFVCCVGKSSGSVVKDAAESHWREAASQFKGISMAMRIDEEEQLQTHKMIQRLEKKLRGKVHLDPSYKEWHALFYQDNLAWEARRRHLATQIGDKQLAAVTSPHVPSWGKAARAHNMVGSTKPADVAPAAARSIDESWEPHPDAHHCDSLPISADK</sequence>
<comment type="caution">
    <text evidence="2">The sequence shown here is derived from an EMBL/GenBank/DDBJ whole genome shotgun (WGS) entry which is preliminary data.</text>
</comment>
<evidence type="ECO:0000313" key="3">
    <source>
        <dbReference type="Proteomes" id="UP001515480"/>
    </source>
</evidence>
<dbReference type="Proteomes" id="UP001515480">
    <property type="component" value="Unassembled WGS sequence"/>
</dbReference>
<reference evidence="2 3" key="1">
    <citation type="journal article" date="2024" name="Science">
        <title>Giant polyketide synthase enzymes in the biosynthesis of giant marine polyether toxins.</title>
        <authorList>
            <person name="Fallon T.R."/>
            <person name="Shende V.V."/>
            <person name="Wierzbicki I.H."/>
            <person name="Pendleton A.L."/>
            <person name="Watervoot N.F."/>
            <person name="Auber R.P."/>
            <person name="Gonzalez D.J."/>
            <person name="Wisecaver J.H."/>
            <person name="Moore B.S."/>
        </authorList>
    </citation>
    <scope>NUCLEOTIDE SEQUENCE [LARGE SCALE GENOMIC DNA]</scope>
    <source>
        <strain evidence="2 3">12B1</strain>
    </source>
</reference>
<feature type="compositionally biased region" description="Pro residues" evidence="1">
    <location>
        <begin position="93"/>
        <end position="102"/>
    </location>
</feature>
<dbReference type="InterPro" id="IPR029006">
    <property type="entry name" value="ADF-H/Gelsolin-like_dom_sf"/>
</dbReference>
<accession>A0AB34JTS0</accession>
<protein>
    <submittedName>
        <fullName evidence="2">Uncharacterized protein</fullName>
    </submittedName>
</protein>
<name>A0AB34JTS0_PRYPA</name>
<keyword evidence="3" id="KW-1185">Reference proteome</keyword>
<gene>
    <name evidence="2" type="ORF">AB1Y20_018955</name>
</gene>
<dbReference type="SUPFAM" id="SSF55753">
    <property type="entry name" value="Actin depolymerizing proteins"/>
    <property type="match status" value="1"/>
</dbReference>
<dbReference type="Gene3D" id="3.40.20.10">
    <property type="entry name" value="Severin"/>
    <property type="match status" value="1"/>
</dbReference>
<evidence type="ECO:0000313" key="2">
    <source>
        <dbReference type="EMBL" id="KAL1524041.1"/>
    </source>
</evidence>
<dbReference type="EMBL" id="JBGBPQ010000005">
    <property type="protein sequence ID" value="KAL1524041.1"/>
    <property type="molecule type" value="Genomic_DNA"/>
</dbReference>
<evidence type="ECO:0000256" key="1">
    <source>
        <dbReference type="SAM" id="MobiDB-lite"/>
    </source>
</evidence>
<feature type="compositionally biased region" description="Basic and acidic residues" evidence="1">
    <location>
        <begin position="413"/>
        <end position="436"/>
    </location>
</feature>
<feature type="region of interest" description="Disordered" evidence="1">
    <location>
        <begin position="86"/>
        <end position="111"/>
    </location>
</feature>
<dbReference type="AlphaFoldDB" id="A0AB34JTS0"/>
<feature type="region of interest" description="Disordered" evidence="1">
    <location>
        <begin position="407"/>
        <end position="436"/>
    </location>
</feature>
<proteinExistence type="predicted"/>
<organism evidence="2 3">
    <name type="scientific">Prymnesium parvum</name>
    <name type="common">Toxic golden alga</name>
    <dbReference type="NCBI Taxonomy" id="97485"/>
    <lineage>
        <taxon>Eukaryota</taxon>
        <taxon>Haptista</taxon>
        <taxon>Haptophyta</taxon>
        <taxon>Prymnesiophyceae</taxon>
        <taxon>Prymnesiales</taxon>
        <taxon>Prymnesiaceae</taxon>
        <taxon>Prymnesium</taxon>
    </lineage>
</organism>